<dbReference type="Gene3D" id="3.30.470.10">
    <property type="match status" value="1"/>
</dbReference>
<evidence type="ECO:0000256" key="2">
    <source>
        <dbReference type="ARBA" id="ARBA00003109"/>
    </source>
</evidence>
<comment type="similarity">
    <text evidence="6">Belongs to the class-IV pyridoxal-phosphate-dependent aminotransferase family.</text>
</comment>
<dbReference type="InterPro" id="IPR005786">
    <property type="entry name" value="B_amino_transII"/>
</dbReference>
<evidence type="ECO:0000256" key="11">
    <source>
        <dbReference type="ARBA" id="ARBA00022898"/>
    </source>
</evidence>
<evidence type="ECO:0000256" key="9">
    <source>
        <dbReference type="ARBA" id="ARBA00022576"/>
    </source>
</evidence>
<dbReference type="CDD" id="cd01557">
    <property type="entry name" value="BCAT_beta_family"/>
    <property type="match status" value="1"/>
</dbReference>
<organism evidence="16 17">
    <name type="scientific">Pseudohongiella nitratireducens</name>
    <dbReference type="NCBI Taxonomy" id="1768907"/>
    <lineage>
        <taxon>Bacteria</taxon>
        <taxon>Pseudomonadati</taxon>
        <taxon>Pseudomonadota</taxon>
        <taxon>Gammaproteobacteria</taxon>
        <taxon>Pseudomonadales</taxon>
        <taxon>Pseudohongiellaceae</taxon>
        <taxon>Pseudohongiella</taxon>
    </lineage>
</organism>
<evidence type="ECO:0000256" key="7">
    <source>
        <dbReference type="ARBA" id="ARBA00013053"/>
    </source>
</evidence>
<evidence type="ECO:0000256" key="13">
    <source>
        <dbReference type="ARBA" id="ARBA00048798"/>
    </source>
</evidence>
<feature type="modified residue" description="N6-(pyridoxal phosphate)lysine" evidence="15">
    <location>
        <position position="196"/>
    </location>
</feature>
<accession>A0A917GTF6</accession>
<protein>
    <recommendedName>
        <fullName evidence="8">Branched-chain-amino-acid aminotransferase</fullName>
        <ecNumber evidence="7">2.6.1.42</ecNumber>
    </recommendedName>
</protein>
<keyword evidence="9 16" id="KW-0032">Aminotransferase</keyword>
<comment type="pathway">
    <text evidence="5">Amino-acid biosynthesis; L-leucine biosynthesis; L-leucine from 3-methyl-2-oxobutanoate: step 4/4.</text>
</comment>
<dbReference type="SUPFAM" id="SSF56752">
    <property type="entry name" value="D-aminoacid aminotransferase-like PLP-dependent enzymes"/>
    <property type="match status" value="1"/>
</dbReference>
<evidence type="ECO:0000256" key="6">
    <source>
        <dbReference type="ARBA" id="ARBA00009320"/>
    </source>
</evidence>
<evidence type="ECO:0000256" key="1">
    <source>
        <dbReference type="ARBA" id="ARBA00001933"/>
    </source>
</evidence>
<comment type="pathway">
    <text evidence="3">Amino-acid biosynthesis; L-isoleucine biosynthesis; L-isoleucine from 2-oxobutanoate: step 4/4.</text>
</comment>
<dbReference type="NCBIfam" id="TIGR01123">
    <property type="entry name" value="ilvE_II"/>
    <property type="match status" value="1"/>
</dbReference>
<sequence length="357" mass="39202">MTQAPNQGTSPKEKKSLNWAELGFSYHATDYRFRAVHRNGQWSEGELITENTIVAHEGAPALHYAQQCFEGLKAQTAPDGRVLLFRPELNAERMRQAAGRLLMPEVPESLFIRGVEEAVRANYAWIPPHGSGAALYIRPMLIGLGENLGLKTANEFEFRVFVSPVGPYYKSAGLAVISLAVSELDRAAPSGTGNYKIGANYAGGLLATRMAQQLGANEALYLDARERKYIDEAGSANIVVSMKNGSFVTPGSNAVLPSVTRRSIMTLAEQELDLSIEQRAINLREELPDFEEVAACGTAAVISPVGKIWVDDQWHRFYGNGEEAGPVMKRLYELLVGIQRGETDDKFGWTHEVNCSV</sequence>
<dbReference type="InterPro" id="IPR001544">
    <property type="entry name" value="Aminotrans_IV"/>
</dbReference>
<dbReference type="FunFam" id="3.30.470.10:FF:000004">
    <property type="entry name" value="Branched-chain-amino-acid aminotransferase"/>
    <property type="match status" value="1"/>
</dbReference>
<evidence type="ECO:0000256" key="15">
    <source>
        <dbReference type="PIRSR" id="PIRSR006468-1"/>
    </source>
</evidence>
<dbReference type="GO" id="GO:0009081">
    <property type="term" value="P:branched-chain amino acid metabolic process"/>
    <property type="evidence" value="ECO:0007669"/>
    <property type="project" value="InterPro"/>
</dbReference>
<comment type="catalytic activity">
    <reaction evidence="12">
        <text>L-valine + 2-oxoglutarate = 3-methyl-2-oxobutanoate + L-glutamate</text>
        <dbReference type="Rhea" id="RHEA:24813"/>
        <dbReference type="ChEBI" id="CHEBI:11851"/>
        <dbReference type="ChEBI" id="CHEBI:16810"/>
        <dbReference type="ChEBI" id="CHEBI:29985"/>
        <dbReference type="ChEBI" id="CHEBI:57762"/>
        <dbReference type="EC" id="2.6.1.42"/>
    </reaction>
</comment>
<evidence type="ECO:0000256" key="10">
    <source>
        <dbReference type="ARBA" id="ARBA00022679"/>
    </source>
</evidence>
<dbReference type="Proteomes" id="UP000627715">
    <property type="component" value="Unassembled WGS sequence"/>
</dbReference>
<dbReference type="InterPro" id="IPR036038">
    <property type="entry name" value="Aminotransferase-like"/>
</dbReference>
<dbReference type="NCBIfam" id="NF009897">
    <property type="entry name" value="PRK13357.1"/>
    <property type="match status" value="1"/>
</dbReference>
<evidence type="ECO:0000256" key="3">
    <source>
        <dbReference type="ARBA" id="ARBA00004824"/>
    </source>
</evidence>
<comment type="catalytic activity">
    <reaction evidence="13">
        <text>L-isoleucine + 2-oxoglutarate = (S)-3-methyl-2-oxopentanoate + L-glutamate</text>
        <dbReference type="Rhea" id="RHEA:24801"/>
        <dbReference type="ChEBI" id="CHEBI:16810"/>
        <dbReference type="ChEBI" id="CHEBI:29985"/>
        <dbReference type="ChEBI" id="CHEBI:35146"/>
        <dbReference type="ChEBI" id="CHEBI:58045"/>
        <dbReference type="EC" id="2.6.1.42"/>
    </reaction>
</comment>
<proteinExistence type="inferred from homology"/>
<dbReference type="EMBL" id="BMIY01000005">
    <property type="protein sequence ID" value="GGG56411.1"/>
    <property type="molecule type" value="Genomic_DNA"/>
</dbReference>
<evidence type="ECO:0000256" key="12">
    <source>
        <dbReference type="ARBA" id="ARBA00048212"/>
    </source>
</evidence>
<gene>
    <name evidence="16" type="primary">ilvE</name>
    <name evidence="16" type="ORF">GCM10011403_11920</name>
</gene>
<dbReference type="InterPro" id="IPR033939">
    <property type="entry name" value="BCAT_family"/>
</dbReference>
<dbReference type="AlphaFoldDB" id="A0A917GTF6"/>
<evidence type="ECO:0000256" key="8">
    <source>
        <dbReference type="ARBA" id="ARBA00018179"/>
    </source>
</evidence>
<dbReference type="RefSeq" id="WP_068812861.1">
    <property type="nucleotide sequence ID" value="NZ_BMIY01000005.1"/>
</dbReference>
<evidence type="ECO:0000313" key="17">
    <source>
        <dbReference type="Proteomes" id="UP000627715"/>
    </source>
</evidence>
<comment type="pathway">
    <text evidence="4">Amino-acid biosynthesis; L-valine biosynthesis; L-valine from pyruvate: step 4/4.</text>
</comment>
<dbReference type="GO" id="GO:0004084">
    <property type="term" value="F:branched-chain-amino-acid transaminase activity"/>
    <property type="evidence" value="ECO:0007669"/>
    <property type="project" value="UniProtKB-EC"/>
</dbReference>
<keyword evidence="11" id="KW-0663">Pyridoxal phosphate</keyword>
<dbReference type="Pfam" id="PF01063">
    <property type="entry name" value="Aminotran_4"/>
    <property type="match status" value="1"/>
</dbReference>
<reference evidence="16" key="1">
    <citation type="journal article" date="2014" name="Int. J. Syst. Evol. Microbiol.">
        <title>Complete genome sequence of Corynebacterium casei LMG S-19264T (=DSM 44701T), isolated from a smear-ripened cheese.</title>
        <authorList>
            <consortium name="US DOE Joint Genome Institute (JGI-PGF)"/>
            <person name="Walter F."/>
            <person name="Albersmeier A."/>
            <person name="Kalinowski J."/>
            <person name="Ruckert C."/>
        </authorList>
    </citation>
    <scope>NUCLEOTIDE SEQUENCE</scope>
    <source>
        <strain evidence="16">CGMCC 1.15425</strain>
    </source>
</reference>
<reference evidence="16" key="2">
    <citation type="submission" date="2020-09" db="EMBL/GenBank/DDBJ databases">
        <authorList>
            <person name="Sun Q."/>
            <person name="Zhou Y."/>
        </authorList>
    </citation>
    <scope>NUCLEOTIDE SEQUENCE</scope>
    <source>
        <strain evidence="16">CGMCC 1.15425</strain>
    </source>
</reference>
<evidence type="ECO:0000313" key="16">
    <source>
        <dbReference type="EMBL" id="GGG56411.1"/>
    </source>
</evidence>
<keyword evidence="17" id="KW-1185">Reference proteome</keyword>
<comment type="function">
    <text evidence="2">Acts on leucine, isoleucine and valine.</text>
</comment>
<dbReference type="InterPro" id="IPR043131">
    <property type="entry name" value="BCAT-like_N"/>
</dbReference>
<dbReference type="Gene3D" id="3.20.10.10">
    <property type="entry name" value="D-amino Acid Aminotransferase, subunit A, domain 2"/>
    <property type="match status" value="1"/>
</dbReference>
<dbReference type="PANTHER" id="PTHR42825">
    <property type="entry name" value="AMINO ACID AMINOTRANSFERASE"/>
    <property type="match status" value="1"/>
</dbReference>
<name>A0A917GTF6_9GAMM</name>
<evidence type="ECO:0000256" key="14">
    <source>
        <dbReference type="ARBA" id="ARBA00049229"/>
    </source>
</evidence>
<dbReference type="InterPro" id="IPR043132">
    <property type="entry name" value="BCAT-like_C"/>
</dbReference>
<evidence type="ECO:0000256" key="5">
    <source>
        <dbReference type="ARBA" id="ARBA00005072"/>
    </source>
</evidence>
<dbReference type="OrthoDB" id="9804984at2"/>
<dbReference type="EC" id="2.6.1.42" evidence="7"/>
<keyword evidence="10" id="KW-0808">Transferase</keyword>
<comment type="caution">
    <text evidence="16">The sequence shown here is derived from an EMBL/GenBank/DDBJ whole genome shotgun (WGS) entry which is preliminary data.</text>
</comment>
<evidence type="ECO:0000256" key="4">
    <source>
        <dbReference type="ARBA" id="ARBA00004931"/>
    </source>
</evidence>
<comment type="cofactor">
    <cofactor evidence="1">
        <name>pyridoxal 5'-phosphate</name>
        <dbReference type="ChEBI" id="CHEBI:597326"/>
    </cofactor>
</comment>
<comment type="catalytic activity">
    <reaction evidence="14">
        <text>L-leucine + 2-oxoglutarate = 4-methyl-2-oxopentanoate + L-glutamate</text>
        <dbReference type="Rhea" id="RHEA:18321"/>
        <dbReference type="ChEBI" id="CHEBI:16810"/>
        <dbReference type="ChEBI" id="CHEBI:17865"/>
        <dbReference type="ChEBI" id="CHEBI:29985"/>
        <dbReference type="ChEBI" id="CHEBI:57427"/>
        <dbReference type="EC" id="2.6.1.42"/>
    </reaction>
</comment>
<dbReference type="PANTHER" id="PTHR42825:SF2">
    <property type="entry name" value="BRANCHED-CHAIN-AMINO-ACID AMINOTRANSFERASE 3, CHLOROPLASTIC-RELATED"/>
    <property type="match status" value="1"/>
</dbReference>
<dbReference type="PIRSF" id="PIRSF006468">
    <property type="entry name" value="BCAT1"/>
    <property type="match status" value="1"/>
</dbReference>